<geneLocation type="plasmid" evidence="2 3">
    <name>pSULKU01</name>
</geneLocation>
<proteinExistence type="predicted"/>
<reference evidence="2 3" key="1">
    <citation type="journal article" date="2012" name="Stand. Genomic Sci.">
        <title>Complete genome sequence of the sulfur compounds oxidizing chemolithoautotroph Sulfuricurvum kujiense type strain (YK-1(T)).</title>
        <authorList>
            <person name="Han C."/>
            <person name="Kotsyurbenko O."/>
            <person name="Chertkov O."/>
            <person name="Held B."/>
            <person name="Lapidus A."/>
            <person name="Nolan M."/>
            <person name="Lucas S."/>
            <person name="Hammon N."/>
            <person name="Deshpande S."/>
            <person name="Cheng J.F."/>
            <person name="Tapia R."/>
            <person name="Goodwin L.A."/>
            <person name="Pitluck S."/>
            <person name="Liolios K."/>
            <person name="Pagani I."/>
            <person name="Ivanova N."/>
            <person name="Mavromatis K."/>
            <person name="Mikhailova N."/>
            <person name="Pati A."/>
            <person name="Chen A."/>
            <person name="Palaniappan K."/>
            <person name="Land M."/>
            <person name="Hauser L."/>
            <person name="Chang Y.J."/>
            <person name="Jeffries C.D."/>
            <person name="Brambilla E.M."/>
            <person name="Rohde M."/>
            <person name="Spring S."/>
            <person name="Sikorski J."/>
            <person name="Goker M."/>
            <person name="Woyke T."/>
            <person name="Bristow J."/>
            <person name="Eisen J.A."/>
            <person name="Markowitz V."/>
            <person name="Hugenholtz P."/>
            <person name="Kyrpides N.C."/>
            <person name="Klenk H.P."/>
            <person name="Detter J.C."/>
        </authorList>
    </citation>
    <scope>NUCLEOTIDE SEQUENCE [LARGE SCALE GENOMIC DNA]</scope>
    <source>
        <strain evidence="3">ATCC BAA-921 / DSM 16994 / JCM 11577 / YK-1</strain>
    </source>
</reference>
<dbReference type="CDD" id="cd02042">
    <property type="entry name" value="ParAB_family"/>
    <property type="match status" value="1"/>
</dbReference>
<dbReference type="KEGG" id="sku:Sulku_2635"/>
<dbReference type="Gene3D" id="3.40.50.300">
    <property type="entry name" value="P-loop containing nucleotide triphosphate hydrolases"/>
    <property type="match status" value="1"/>
</dbReference>
<name>E4U3M2_SULKY</name>
<feature type="domain" description="CobQ/CobB/MinD/ParA nucleotide binding" evidence="1">
    <location>
        <begin position="3"/>
        <end position="139"/>
    </location>
</feature>
<keyword evidence="2" id="KW-0614">Plasmid</keyword>
<dbReference type="AlphaFoldDB" id="E4U3M2"/>
<dbReference type="OrthoDB" id="7827693at2"/>
<organism evidence="2 3">
    <name type="scientific">Sulfuricurvum kujiense (strain ATCC BAA-921 / DSM 16994 / JCM 11577 / YK-1)</name>
    <dbReference type="NCBI Taxonomy" id="709032"/>
    <lineage>
        <taxon>Bacteria</taxon>
        <taxon>Pseudomonadati</taxon>
        <taxon>Campylobacterota</taxon>
        <taxon>Epsilonproteobacteria</taxon>
        <taxon>Campylobacterales</taxon>
        <taxon>Sulfurimonadaceae</taxon>
        <taxon>Sulfuricurvum</taxon>
    </lineage>
</organism>
<sequence length="193" mass="21543">MEISIMNFKGGQGKTTIALNLAYTLDYGVVANESYTVLKNHLDEDHLLIATGQITDEFDDVIYDFGGGITPHMATVLKRSKVVIIPFIVEQANVEVTIEAINSVVALNDNIILVPNKIKEDDKDYAVMLETLQEFGFDKLPISPLRTSTALQNIFIDHKTISAMQAEGGLNGFNYRKINDDFNKLIELIKSYK</sequence>
<dbReference type="SUPFAM" id="SSF52540">
    <property type="entry name" value="P-loop containing nucleoside triphosphate hydrolases"/>
    <property type="match status" value="1"/>
</dbReference>
<dbReference type="HOGENOM" id="CLU_118914_0_0_7"/>
<dbReference type="InterPro" id="IPR002586">
    <property type="entry name" value="CobQ/CobB/MinD/ParA_Nub-bd_dom"/>
</dbReference>
<dbReference type="EMBL" id="CP002356">
    <property type="protein sequence ID" value="ADR35288.1"/>
    <property type="molecule type" value="Genomic_DNA"/>
</dbReference>
<keyword evidence="3" id="KW-1185">Reference proteome</keyword>
<gene>
    <name evidence="2" type="ordered locus">Sulku_2635</name>
</gene>
<protein>
    <recommendedName>
        <fullName evidence="1">CobQ/CobB/MinD/ParA nucleotide binding domain-containing protein</fullName>
    </recommendedName>
</protein>
<evidence type="ECO:0000313" key="2">
    <source>
        <dbReference type="EMBL" id="ADR35288.1"/>
    </source>
</evidence>
<dbReference type="InterPro" id="IPR027417">
    <property type="entry name" value="P-loop_NTPase"/>
</dbReference>
<evidence type="ECO:0000313" key="3">
    <source>
        <dbReference type="Proteomes" id="UP000008721"/>
    </source>
</evidence>
<accession>E4U3M2</accession>
<dbReference type="eggNOG" id="COG1192">
    <property type="taxonomic scope" value="Bacteria"/>
</dbReference>
<dbReference type="Proteomes" id="UP000008721">
    <property type="component" value="Plasmid pSULKU01"/>
</dbReference>
<evidence type="ECO:0000259" key="1">
    <source>
        <dbReference type="Pfam" id="PF01656"/>
    </source>
</evidence>
<dbReference type="RefSeq" id="WP_013449900.1">
    <property type="nucleotide sequence ID" value="NC_014754.1"/>
</dbReference>
<dbReference type="Pfam" id="PF01656">
    <property type="entry name" value="CbiA"/>
    <property type="match status" value="1"/>
</dbReference>